<evidence type="ECO:0008006" key="3">
    <source>
        <dbReference type="Google" id="ProtNLM"/>
    </source>
</evidence>
<gene>
    <name evidence="1" type="ORF">P171DRAFT_430848</name>
</gene>
<name>A0A9P4PLP3_9PLEO</name>
<dbReference type="Proteomes" id="UP000799764">
    <property type="component" value="Unassembled WGS sequence"/>
</dbReference>
<proteinExistence type="predicted"/>
<evidence type="ECO:0000313" key="2">
    <source>
        <dbReference type="Proteomes" id="UP000799764"/>
    </source>
</evidence>
<dbReference type="EMBL" id="MU001499">
    <property type="protein sequence ID" value="KAF2445428.1"/>
    <property type="molecule type" value="Genomic_DNA"/>
</dbReference>
<dbReference type="AlphaFoldDB" id="A0A9P4PLP3"/>
<dbReference type="InterPro" id="IPR036770">
    <property type="entry name" value="Ankyrin_rpt-contain_sf"/>
</dbReference>
<accession>A0A9P4PLP3</accession>
<protein>
    <recommendedName>
        <fullName evidence="3">Ankyrin</fullName>
    </recommendedName>
</protein>
<dbReference type="SUPFAM" id="SSF48403">
    <property type="entry name" value="Ankyrin repeat"/>
    <property type="match status" value="1"/>
</dbReference>
<dbReference type="Gene3D" id="1.25.40.20">
    <property type="entry name" value="Ankyrin repeat-containing domain"/>
    <property type="match status" value="1"/>
</dbReference>
<dbReference type="OrthoDB" id="3946338at2759"/>
<organism evidence="1 2">
    <name type="scientific">Karstenula rhodostoma CBS 690.94</name>
    <dbReference type="NCBI Taxonomy" id="1392251"/>
    <lineage>
        <taxon>Eukaryota</taxon>
        <taxon>Fungi</taxon>
        <taxon>Dikarya</taxon>
        <taxon>Ascomycota</taxon>
        <taxon>Pezizomycotina</taxon>
        <taxon>Dothideomycetes</taxon>
        <taxon>Pleosporomycetidae</taxon>
        <taxon>Pleosporales</taxon>
        <taxon>Massarineae</taxon>
        <taxon>Didymosphaeriaceae</taxon>
        <taxon>Karstenula</taxon>
    </lineage>
</organism>
<sequence>MSLERSTEMFSLLVEFGADAWTKDPERGSTLYQDALVYMPKTFDMLEAALETVRIDENFGENLHGLLNAVFALQPEHRLDIIDTFRYILCKPGTIKYLDTLDKNGLTMVQKAAYMLHLESLKLLLDAGVDANVPYVCATDNVNLLPLQIVCAWGRLLWWGYKENVESQAGPRQRLNRERAFKVAAELLEWHRVRPDNPFKGITRLHLAHCIGDDAEVGRLIAAGFGEDQNVKGCWPGIEREVLPADLIEESFENEIVALGCLRVLDIGSTAETTRLWG</sequence>
<reference evidence="1" key="1">
    <citation type="journal article" date="2020" name="Stud. Mycol.">
        <title>101 Dothideomycetes genomes: a test case for predicting lifestyles and emergence of pathogens.</title>
        <authorList>
            <person name="Haridas S."/>
            <person name="Albert R."/>
            <person name="Binder M."/>
            <person name="Bloem J."/>
            <person name="Labutti K."/>
            <person name="Salamov A."/>
            <person name="Andreopoulos B."/>
            <person name="Baker S."/>
            <person name="Barry K."/>
            <person name="Bills G."/>
            <person name="Bluhm B."/>
            <person name="Cannon C."/>
            <person name="Castanera R."/>
            <person name="Culley D."/>
            <person name="Daum C."/>
            <person name="Ezra D."/>
            <person name="Gonzalez J."/>
            <person name="Henrissat B."/>
            <person name="Kuo A."/>
            <person name="Liang C."/>
            <person name="Lipzen A."/>
            <person name="Lutzoni F."/>
            <person name="Magnuson J."/>
            <person name="Mondo S."/>
            <person name="Nolan M."/>
            <person name="Ohm R."/>
            <person name="Pangilinan J."/>
            <person name="Park H.-J."/>
            <person name="Ramirez L."/>
            <person name="Alfaro M."/>
            <person name="Sun H."/>
            <person name="Tritt A."/>
            <person name="Yoshinaga Y."/>
            <person name="Zwiers L.-H."/>
            <person name="Turgeon B."/>
            <person name="Goodwin S."/>
            <person name="Spatafora J."/>
            <person name="Crous P."/>
            <person name="Grigoriev I."/>
        </authorList>
    </citation>
    <scope>NUCLEOTIDE SEQUENCE</scope>
    <source>
        <strain evidence="1">CBS 690.94</strain>
    </source>
</reference>
<evidence type="ECO:0000313" key="1">
    <source>
        <dbReference type="EMBL" id="KAF2445428.1"/>
    </source>
</evidence>
<keyword evidence="2" id="KW-1185">Reference proteome</keyword>
<comment type="caution">
    <text evidence="1">The sequence shown here is derived from an EMBL/GenBank/DDBJ whole genome shotgun (WGS) entry which is preliminary data.</text>
</comment>